<dbReference type="EMBL" id="JAVKPK010000011">
    <property type="protein sequence ID" value="MDR7664985.1"/>
    <property type="molecule type" value="Genomic_DNA"/>
</dbReference>
<gene>
    <name evidence="1" type="ORF">RG963_04115</name>
</gene>
<reference evidence="2" key="1">
    <citation type="submission" date="2023-07" db="EMBL/GenBank/DDBJ databases">
        <title>Whole-genome sequencing of a new Methanosarcina sp. Z-7115.</title>
        <authorList>
            <person name="Zhilina T.N."/>
            <person name="Merkel A.Y."/>
        </authorList>
    </citation>
    <scope>NUCLEOTIDE SEQUENCE [LARGE SCALE GENOMIC DNA]</scope>
    <source>
        <strain evidence="2">Z-7115</strain>
    </source>
</reference>
<dbReference type="RefSeq" id="WP_310575011.1">
    <property type="nucleotide sequence ID" value="NZ_JAVKPK010000011.1"/>
</dbReference>
<organism evidence="1 2">
    <name type="scientific">Methanosarcina baikalica</name>
    <dbReference type="NCBI Taxonomy" id="3073890"/>
    <lineage>
        <taxon>Archaea</taxon>
        <taxon>Methanobacteriati</taxon>
        <taxon>Methanobacteriota</taxon>
        <taxon>Stenosarchaea group</taxon>
        <taxon>Methanomicrobia</taxon>
        <taxon>Methanosarcinales</taxon>
        <taxon>Methanosarcinaceae</taxon>
        <taxon>Methanosarcina</taxon>
    </lineage>
</organism>
<sequence>MVNADLEICELVNGSEKLEHGFFLLVSGKSRTLSDSPTRLPGCRTRRIPENLLTLKY</sequence>
<accession>A0ABU2CZ18</accession>
<name>A0ABU2CZ18_9EURY</name>
<proteinExistence type="predicted"/>
<dbReference type="Proteomes" id="UP001246244">
    <property type="component" value="Unassembled WGS sequence"/>
</dbReference>
<evidence type="ECO:0000313" key="2">
    <source>
        <dbReference type="Proteomes" id="UP001246244"/>
    </source>
</evidence>
<comment type="caution">
    <text evidence="1">The sequence shown here is derived from an EMBL/GenBank/DDBJ whole genome shotgun (WGS) entry which is preliminary data.</text>
</comment>
<evidence type="ECO:0000313" key="1">
    <source>
        <dbReference type="EMBL" id="MDR7664985.1"/>
    </source>
</evidence>
<keyword evidence="2" id="KW-1185">Reference proteome</keyword>
<protein>
    <submittedName>
        <fullName evidence="1">Uncharacterized protein</fullName>
    </submittedName>
</protein>